<dbReference type="GO" id="GO:0005737">
    <property type="term" value="C:cytoplasm"/>
    <property type="evidence" value="ECO:0007669"/>
    <property type="project" value="UniProtKB-SubCell"/>
</dbReference>
<dbReference type="EC" id="2.7.7.7" evidence="2"/>
<dbReference type="SUPFAM" id="SSF89550">
    <property type="entry name" value="PHP domain-like"/>
    <property type="match status" value="1"/>
</dbReference>
<dbReference type="Pfam" id="PF07733">
    <property type="entry name" value="DNA_pol3_alpha"/>
    <property type="match status" value="1"/>
</dbReference>
<gene>
    <name evidence="11" type="primary">dnaE</name>
    <name evidence="11" type="ORF">HT99x_006965</name>
</gene>
<name>A0AAE3L7E6_9GAMM</name>
<dbReference type="CDD" id="cd04485">
    <property type="entry name" value="DnaE_OBF"/>
    <property type="match status" value="1"/>
</dbReference>
<dbReference type="InterPro" id="IPR011708">
    <property type="entry name" value="DNA_pol3_alpha_NTPase_dom"/>
</dbReference>
<dbReference type="Pfam" id="PF17657">
    <property type="entry name" value="DNA_pol3_finger"/>
    <property type="match status" value="1"/>
</dbReference>
<reference evidence="11" key="1">
    <citation type="journal article" date="2016" name="Genome Announc.">
        <title>Draft Genome Sequences of Two Novel Amoeba-Resistant Intranuclear Bacteria, 'Candidatus Berkiella cookevillensis' and 'Candidatus Berkiella aquae'.</title>
        <authorList>
            <person name="Mehari Y.T."/>
            <person name="Arivett B.A."/>
            <person name="Farone A.L."/>
            <person name="Gunderson J.H."/>
            <person name="Farone M.B."/>
        </authorList>
    </citation>
    <scope>NUCLEOTIDE SEQUENCE</scope>
    <source>
        <strain evidence="11">HT99</strain>
    </source>
</reference>
<dbReference type="Pfam" id="PF20914">
    <property type="entry name" value="DNA_pol_IIIA_C"/>
    <property type="match status" value="1"/>
</dbReference>
<feature type="domain" description="Polymerase/histidinol phosphatase N-terminal" evidence="10">
    <location>
        <begin position="6"/>
        <end position="73"/>
    </location>
</feature>
<evidence type="ECO:0000256" key="9">
    <source>
        <dbReference type="ARBA" id="ARBA00049244"/>
    </source>
</evidence>
<keyword evidence="8" id="KW-0239">DNA-directed DNA polymerase</keyword>
<dbReference type="Gene3D" id="1.10.150.870">
    <property type="match status" value="1"/>
</dbReference>
<dbReference type="GO" id="GO:0003887">
    <property type="term" value="F:DNA-directed DNA polymerase activity"/>
    <property type="evidence" value="ECO:0007669"/>
    <property type="project" value="UniProtKB-KW"/>
</dbReference>
<dbReference type="NCBIfam" id="TIGR00594">
    <property type="entry name" value="polc"/>
    <property type="match status" value="1"/>
</dbReference>
<keyword evidence="6 11" id="KW-0548">Nucleotidyltransferase</keyword>
<evidence type="ECO:0000313" key="11">
    <source>
        <dbReference type="EMBL" id="MCS5711168.1"/>
    </source>
</evidence>
<dbReference type="Pfam" id="PF14579">
    <property type="entry name" value="HHH_6"/>
    <property type="match status" value="1"/>
</dbReference>
<reference evidence="11" key="2">
    <citation type="submission" date="2021-06" db="EMBL/GenBank/DDBJ databases">
        <title>Genomic Description and Analysis of Intracellular Bacteria, Candidatus Berkiella cookevillensis and Candidatus Berkiella aquae.</title>
        <authorList>
            <person name="Kidane D.T."/>
            <person name="Mehari Y.T."/>
            <person name="Rice F.C."/>
            <person name="Arivett B.A."/>
            <person name="Farone A.L."/>
            <person name="Berk S.G."/>
            <person name="Farone M.B."/>
        </authorList>
    </citation>
    <scope>NUCLEOTIDE SEQUENCE</scope>
    <source>
        <strain evidence="11">HT99</strain>
    </source>
</reference>
<evidence type="ECO:0000313" key="12">
    <source>
        <dbReference type="Proteomes" id="UP000051497"/>
    </source>
</evidence>
<evidence type="ECO:0000256" key="1">
    <source>
        <dbReference type="ARBA" id="ARBA00004496"/>
    </source>
</evidence>
<keyword evidence="12" id="KW-1185">Reference proteome</keyword>
<dbReference type="NCBIfam" id="NF004226">
    <property type="entry name" value="PRK05673.1"/>
    <property type="match status" value="1"/>
</dbReference>
<evidence type="ECO:0000256" key="5">
    <source>
        <dbReference type="ARBA" id="ARBA00022679"/>
    </source>
</evidence>
<dbReference type="GO" id="GO:0008408">
    <property type="term" value="F:3'-5' exonuclease activity"/>
    <property type="evidence" value="ECO:0007669"/>
    <property type="project" value="InterPro"/>
</dbReference>
<dbReference type="InterPro" id="IPR003141">
    <property type="entry name" value="Pol/His_phosphatase_N"/>
</dbReference>
<keyword evidence="5 11" id="KW-0808">Transferase</keyword>
<dbReference type="InterPro" id="IPR049821">
    <property type="entry name" value="PolIIIA_DnaE1_PHP"/>
</dbReference>
<organism evidence="11 12">
    <name type="scientific">Candidatus Berkiella aquae</name>
    <dbReference type="NCBI Taxonomy" id="295108"/>
    <lineage>
        <taxon>Bacteria</taxon>
        <taxon>Pseudomonadati</taxon>
        <taxon>Pseudomonadota</taxon>
        <taxon>Gammaproteobacteria</taxon>
        <taxon>Candidatus Berkiellales</taxon>
        <taxon>Candidatus Berkiellaceae</taxon>
        <taxon>Candidatus Berkiella</taxon>
    </lineage>
</organism>
<evidence type="ECO:0000256" key="3">
    <source>
        <dbReference type="ARBA" id="ARBA00019114"/>
    </source>
</evidence>
<comment type="caution">
    <text evidence="11">The sequence shown here is derived from an EMBL/GenBank/DDBJ whole genome shotgun (WGS) entry which is preliminary data.</text>
</comment>
<dbReference type="PANTHER" id="PTHR32294:SF0">
    <property type="entry name" value="DNA POLYMERASE III SUBUNIT ALPHA"/>
    <property type="match status" value="1"/>
</dbReference>
<evidence type="ECO:0000256" key="6">
    <source>
        <dbReference type="ARBA" id="ARBA00022695"/>
    </source>
</evidence>
<protein>
    <recommendedName>
        <fullName evidence="3">DNA polymerase III subunit alpha</fullName>
        <ecNumber evidence="2">2.7.7.7</ecNumber>
    </recommendedName>
</protein>
<evidence type="ECO:0000256" key="4">
    <source>
        <dbReference type="ARBA" id="ARBA00022490"/>
    </source>
</evidence>
<dbReference type="InterPro" id="IPR029460">
    <property type="entry name" value="DNAPol_HHH"/>
</dbReference>
<dbReference type="AlphaFoldDB" id="A0AAE3L7E6"/>
<dbReference type="Pfam" id="PF02811">
    <property type="entry name" value="PHP"/>
    <property type="match status" value="1"/>
</dbReference>
<evidence type="ECO:0000259" key="10">
    <source>
        <dbReference type="SMART" id="SM00481"/>
    </source>
</evidence>
<dbReference type="GO" id="GO:0006260">
    <property type="term" value="P:DNA replication"/>
    <property type="evidence" value="ECO:0007669"/>
    <property type="project" value="UniProtKB-KW"/>
</dbReference>
<dbReference type="PANTHER" id="PTHR32294">
    <property type="entry name" value="DNA POLYMERASE III SUBUNIT ALPHA"/>
    <property type="match status" value="1"/>
</dbReference>
<dbReference type="FunFam" id="1.10.150.870:FF:000001">
    <property type="entry name" value="DNA polymerase III subunit alpha"/>
    <property type="match status" value="1"/>
</dbReference>
<dbReference type="InterPro" id="IPR040982">
    <property type="entry name" value="DNA_pol3_finger"/>
</dbReference>
<dbReference type="InterPro" id="IPR004013">
    <property type="entry name" value="PHP_dom"/>
</dbReference>
<keyword evidence="4" id="KW-0963">Cytoplasm</keyword>
<dbReference type="InterPro" id="IPR041931">
    <property type="entry name" value="DNA_pol3_alpha_thumb_dom"/>
</dbReference>
<dbReference type="FunFam" id="1.10.10.1600:FF:000001">
    <property type="entry name" value="DNA polymerase III subunit alpha"/>
    <property type="match status" value="1"/>
</dbReference>
<evidence type="ECO:0000256" key="7">
    <source>
        <dbReference type="ARBA" id="ARBA00022705"/>
    </source>
</evidence>
<dbReference type="Proteomes" id="UP000051497">
    <property type="component" value="Unassembled WGS sequence"/>
</dbReference>
<comment type="subcellular location">
    <subcellularLocation>
        <location evidence="1">Cytoplasm</location>
    </subcellularLocation>
</comment>
<dbReference type="InterPro" id="IPR048472">
    <property type="entry name" value="DNA_pol_IIIA_C"/>
</dbReference>
<evidence type="ECO:0000256" key="8">
    <source>
        <dbReference type="ARBA" id="ARBA00022932"/>
    </source>
</evidence>
<keyword evidence="7" id="KW-0235">DNA replication</keyword>
<dbReference type="Gene3D" id="3.20.20.140">
    <property type="entry name" value="Metal-dependent hydrolases"/>
    <property type="match status" value="1"/>
</dbReference>
<sequence>MMTSFVHLSLHSEYSIVDSIVQIPELCAKAKAYGMPAVAVTDVANLFCMVKFYKGCLQQGIKPIVGAEIAIENEEQPNEYYKLILLCQNMQGYWNLTRLISLTYQEGERLSVPLAKKQWIIEHADGLIALSGAKAGDIGQAILQNSLFKANAFLNDWMKAFPGRFYLEIQRTNRANEQIYEKHVLALAEQHQCPIVATNDVVFLAADDVEAHTARVCIQEGTTLEQSAQSNRYSNEQYFKSPEEMTALFADLPQAIENTINIAKRCSLALTLDKTVLPSFPVPEEMSEESYLEKASVDGLHQRLVQIFALKQIPEDQQAQMTQTYLERLHLELRVINSMGFPGYFLIVSDFIQWAKLNHIPVGPGRGSGAGSLVAYALAITDLDPIEYELLFERFLNPERVSMPDFDIDFCMDNRDRVIEYVAKRYGRHNVSQIATFGTMAAKAVIRDVGRVLGHPYGFVDKIAKLIPFEIGMTLEKALAQEQTLQKRYQEEEEVKTLIDLASKLEGTTRNVGKHAGGVVIAPSALTDFAPLYCEKNSNQVVIQFDKDDVETIGLIKFDFLGLRTLTVIDWAIKNANAILQARGEPNVDIQSIRLDDAMTFDLLKRCATTAVFQLESRGMKELIKRLQPDQFEEIIALVALFRPGPLQSGMVDDFINRKHKRQKVEYPHPAIEPILKPTYGVILYQEQVMQIAQTLAGYTLGGADLLRRAMGKKKPEEMAQQRTIFTEGSVANGVDEKTATYIFDLMEKFAGYGFNKSHSAAYALVSYQTAWLKAHYPSAFMAAVLSADMSHTDKIVTLIEECKHCQLKVLPPHINESFYAFTVNFQNEIVYGLGAIKGVGEAAILHILEVREQGAFKNIFELCERVDNKKVNKRVLEALIKSGAFDCFLQERSLMMAILDAAMLQAVQQAKNNTHGQHDLFQHIEETKEINIPTNINPWTQEEKLQAENESLGMYFSGHPILLVQDELQKFGVSKFSKVVINKKEQKSLIAGIVLSIKTMQTKNGERMAIIGFDEGDERFEVAIFPQTYQTCRDLLVKDQLLIIEGNITVDPASGSRKIRAQNLYGLDAAREMYAKAIIVKISNDVKENSLEMLKECLTFYERGNCPIYVEYQNQNAKVKIKLGQQWNVKPSQELVLHINTALEAQAATIAY</sequence>
<dbReference type="InterPro" id="IPR004805">
    <property type="entry name" value="DnaE2/DnaE/PolC"/>
</dbReference>
<comment type="catalytic activity">
    <reaction evidence="9">
        <text>DNA(n) + a 2'-deoxyribonucleoside 5'-triphosphate = DNA(n+1) + diphosphate</text>
        <dbReference type="Rhea" id="RHEA:22508"/>
        <dbReference type="Rhea" id="RHEA-COMP:17339"/>
        <dbReference type="Rhea" id="RHEA-COMP:17340"/>
        <dbReference type="ChEBI" id="CHEBI:33019"/>
        <dbReference type="ChEBI" id="CHEBI:61560"/>
        <dbReference type="ChEBI" id="CHEBI:173112"/>
        <dbReference type="EC" id="2.7.7.7"/>
    </reaction>
</comment>
<dbReference type="SMART" id="SM00481">
    <property type="entry name" value="POLIIIAc"/>
    <property type="match status" value="1"/>
</dbReference>
<dbReference type="InterPro" id="IPR016195">
    <property type="entry name" value="Pol/histidinol_Pase-like"/>
</dbReference>
<proteinExistence type="predicted"/>
<accession>A0AAE3L7E6</accession>
<dbReference type="EMBL" id="LKAJ02000001">
    <property type="protein sequence ID" value="MCS5711168.1"/>
    <property type="molecule type" value="Genomic_DNA"/>
</dbReference>
<dbReference type="CDD" id="cd07433">
    <property type="entry name" value="PHP_PolIIIA_DnaE1"/>
    <property type="match status" value="1"/>
</dbReference>
<evidence type="ECO:0000256" key="2">
    <source>
        <dbReference type="ARBA" id="ARBA00012417"/>
    </source>
</evidence>
<dbReference type="RefSeq" id="WP_102134645.1">
    <property type="nucleotide sequence ID" value="NZ_LKAJ02000001.1"/>
</dbReference>
<dbReference type="Gene3D" id="1.10.10.1600">
    <property type="entry name" value="Bacterial DNA polymerase III alpha subunit, thumb domain"/>
    <property type="match status" value="1"/>
</dbReference>